<comment type="catalytic activity">
    <reaction evidence="12 13">
        <text>L-seryl-[protein] + ATP = O-phospho-L-seryl-[protein] + ADP + H(+)</text>
        <dbReference type="Rhea" id="RHEA:17989"/>
        <dbReference type="Rhea" id="RHEA-COMP:9863"/>
        <dbReference type="Rhea" id="RHEA-COMP:11604"/>
        <dbReference type="ChEBI" id="CHEBI:15378"/>
        <dbReference type="ChEBI" id="CHEBI:29999"/>
        <dbReference type="ChEBI" id="CHEBI:30616"/>
        <dbReference type="ChEBI" id="CHEBI:83421"/>
        <dbReference type="ChEBI" id="CHEBI:456216"/>
        <dbReference type="EC" id="2.7.11.1"/>
    </reaction>
</comment>
<keyword evidence="16" id="KW-0472">Membrane</keyword>
<evidence type="ECO:0000256" key="2">
    <source>
        <dbReference type="ARBA" id="ARBA00022475"/>
    </source>
</evidence>
<dbReference type="InterPro" id="IPR036426">
    <property type="entry name" value="Bulb-type_lectin_dom_sf"/>
</dbReference>
<dbReference type="Pfam" id="PF00954">
    <property type="entry name" value="S_locus_glycop"/>
    <property type="match status" value="1"/>
</dbReference>
<evidence type="ECO:0000259" key="20">
    <source>
        <dbReference type="PROSITE" id="PS50927"/>
    </source>
</evidence>
<dbReference type="InterPro" id="IPR000858">
    <property type="entry name" value="S_locus_glycoprot_dom"/>
</dbReference>
<evidence type="ECO:0000256" key="15">
    <source>
        <dbReference type="PROSITE-ProRule" id="PRU10141"/>
    </source>
</evidence>
<dbReference type="InterPro" id="IPR024171">
    <property type="entry name" value="SRK-like_kinase"/>
</dbReference>
<dbReference type="CDD" id="cd01098">
    <property type="entry name" value="PAN_AP_plant"/>
    <property type="match status" value="1"/>
</dbReference>
<keyword evidence="23" id="KW-1185">Reference proteome</keyword>
<comment type="catalytic activity">
    <reaction evidence="11 13">
        <text>L-threonyl-[protein] + ATP = O-phospho-L-threonyl-[protein] + ADP + H(+)</text>
        <dbReference type="Rhea" id="RHEA:46608"/>
        <dbReference type="Rhea" id="RHEA-COMP:11060"/>
        <dbReference type="Rhea" id="RHEA-COMP:11605"/>
        <dbReference type="ChEBI" id="CHEBI:15378"/>
        <dbReference type="ChEBI" id="CHEBI:30013"/>
        <dbReference type="ChEBI" id="CHEBI:30616"/>
        <dbReference type="ChEBI" id="CHEBI:61977"/>
        <dbReference type="ChEBI" id="CHEBI:456216"/>
        <dbReference type="EC" id="2.7.11.1"/>
    </reaction>
</comment>
<dbReference type="GO" id="GO:0005524">
    <property type="term" value="F:ATP binding"/>
    <property type="evidence" value="ECO:0007669"/>
    <property type="project" value="UniProtKB-UniRule"/>
</dbReference>
<evidence type="ECO:0000256" key="10">
    <source>
        <dbReference type="ARBA" id="ARBA00023180"/>
    </source>
</evidence>
<keyword evidence="10" id="KW-0325">Glycoprotein</keyword>
<dbReference type="InterPro" id="IPR017441">
    <property type="entry name" value="Protein_kinase_ATP_BS"/>
</dbReference>
<evidence type="ECO:0000256" key="5">
    <source>
        <dbReference type="ARBA" id="ARBA00022729"/>
    </source>
</evidence>
<dbReference type="InterPro" id="IPR001480">
    <property type="entry name" value="Bulb-type_lectin_dom"/>
</dbReference>
<evidence type="ECO:0000256" key="9">
    <source>
        <dbReference type="ARBA" id="ARBA00023157"/>
    </source>
</evidence>
<dbReference type="GO" id="GO:0005886">
    <property type="term" value="C:plasma membrane"/>
    <property type="evidence" value="ECO:0007669"/>
    <property type="project" value="UniProtKB-SubCell"/>
</dbReference>
<dbReference type="SUPFAM" id="SSF56112">
    <property type="entry name" value="Protein kinase-like (PK-like)"/>
    <property type="match status" value="1"/>
</dbReference>
<dbReference type="SMART" id="SM00108">
    <property type="entry name" value="B_lectin"/>
    <property type="match status" value="1"/>
</dbReference>
<dbReference type="EC" id="2.7.11.1" evidence="13"/>
<dbReference type="CDD" id="cd00028">
    <property type="entry name" value="B_lectin"/>
    <property type="match status" value="1"/>
</dbReference>
<dbReference type="Gene3D" id="1.10.510.10">
    <property type="entry name" value="Transferase(Phosphotransferase) domain 1"/>
    <property type="match status" value="1"/>
</dbReference>
<dbReference type="PANTHER" id="PTHR27002">
    <property type="entry name" value="RECEPTOR-LIKE SERINE/THREONINE-PROTEIN KINASE SD1-8"/>
    <property type="match status" value="1"/>
</dbReference>
<evidence type="ECO:0000313" key="23">
    <source>
        <dbReference type="Proteomes" id="UP000325081"/>
    </source>
</evidence>
<sequence>MAALLCSLKIILLHLSSTNIGAKSYVLSTPYTLKNGQTLISDNNRFELGFFNLSSGRARGTNRALWYLGIWYQQITPLTVIWVANRENPLRGNDVMLTMNAKGDLSLRDKQGTLLPLFQSVRPVQNPKLTLLNSGNLVLEDSRLTRYAWQSFDFPSDTLLPGMKLGRARVLTSWKHANDPSPGEFVLGMGPPGLPQLLLEENGLTMSRWGPWNGKSFSGSFVRDNPVFRVVYSPDGPSFSYEVADGRIPVRLVVGPSGSVQFSKWKVSSGSWVPLVPVNKDACDVYSSCGPYGICNPDEPGFCRCLDGFVESSPNEWRSLDFSDGCRRKNGLNCSGGGSGSDGFVKYVGLKLPDKFRVREGLGLGLEECGESCREDCACMAYAGVDLYGNGTQCVVWLDRLVDLRDAKRDGDEIYIRMARVELDDINNRKKKNKVTLISSLLVAAYFAAVICCALISCASPSKKKKKLGKVQDKSSVPDQDKCEEQYIQLFNMSVISAATNDFSLANKIGQGGYGLVYQGSLPDEQNIAIKRLSESSKQGLREFKNEMNLIAQLQHRNLVKLLGCCVEGDERMLVYEYMANKSLDQFIFSSAKKALLLWEKRFTILKGVAKGLEYLHFGSRLRVIHRDLKASNILLDDELNPKIADFGLARNSENEKEETTRRVIGTHGYMSPEYVINGHYSIKSDVFSFGVLALEIISGKRNWGFCHPDHDFNLLGHAWKLWSEGKNMELIDPVIEDSLLESQVIRCIQIGLLCVQHWPEGRPTMSQVVCMLENENVILSEPQEPGFFGCRSSSTAEFARSNQVTVNGLTVTDLTGRT</sequence>
<name>A0A5A7P396_STRAF</name>
<keyword evidence="7 13" id="KW-0418">Kinase</keyword>
<feature type="binding site" evidence="15">
    <location>
        <position position="531"/>
    </location>
    <ligand>
        <name>ATP</name>
        <dbReference type="ChEBI" id="CHEBI:30616"/>
    </ligand>
</feature>
<feature type="signal peptide" evidence="17">
    <location>
        <begin position="1"/>
        <end position="18"/>
    </location>
</feature>
<dbReference type="PROSITE" id="PS50948">
    <property type="entry name" value="PAN"/>
    <property type="match status" value="1"/>
</dbReference>
<evidence type="ECO:0000256" key="11">
    <source>
        <dbReference type="ARBA" id="ARBA00047899"/>
    </source>
</evidence>
<keyword evidence="14" id="KW-0245">EGF-like domain</keyword>
<dbReference type="OrthoDB" id="785331at2759"/>
<evidence type="ECO:0000256" key="12">
    <source>
        <dbReference type="ARBA" id="ARBA00048679"/>
    </source>
</evidence>
<evidence type="ECO:0000256" key="17">
    <source>
        <dbReference type="SAM" id="SignalP"/>
    </source>
</evidence>
<evidence type="ECO:0000313" key="22">
    <source>
        <dbReference type="EMBL" id="GER27209.1"/>
    </source>
</evidence>
<dbReference type="PROSITE" id="PS00108">
    <property type="entry name" value="PROTEIN_KINASE_ST"/>
    <property type="match status" value="1"/>
</dbReference>
<keyword evidence="16" id="KW-1133">Transmembrane helix</keyword>
<evidence type="ECO:0000256" key="16">
    <source>
        <dbReference type="SAM" id="Phobius"/>
    </source>
</evidence>
<dbReference type="GO" id="GO:0004674">
    <property type="term" value="F:protein serine/threonine kinase activity"/>
    <property type="evidence" value="ECO:0007669"/>
    <property type="project" value="UniProtKB-KW"/>
</dbReference>
<reference evidence="23" key="1">
    <citation type="journal article" date="2019" name="Curr. Biol.">
        <title>Genome Sequence of Striga asiatica Provides Insight into the Evolution of Plant Parasitism.</title>
        <authorList>
            <person name="Yoshida S."/>
            <person name="Kim S."/>
            <person name="Wafula E.K."/>
            <person name="Tanskanen J."/>
            <person name="Kim Y.M."/>
            <person name="Honaas L."/>
            <person name="Yang Z."/>
            <person name="Spallek T."/>
            <person name="Conn C.E."/>
            <person name="Ichihashi Y."/>
            <person name="Cheong K."/>
            <person name="Cui S."/>
            <person name="Der J.P."/>
            <person name="Gundlach H."/>
            <person name="Jiao Y."/>
            <person name="Hori C."/>
            <person name="Ishida J.K."/>
            <person name="Kasahara H."/>
            <person name="Kiba T."/>
            <person name="Kim M.S."/>
            <person name="Koo N."/>
            <person name="Laohavisit A."/>
            <person name="Lee Y.H."/>
            <person name="Lumba S."/>
            <person name="McCourt P."/>
            <person name="Mortimer J.C."/>
            <person name="Mutuku J.M."/>
            <person name="Nomura T."/>
            <person name="Sasaki-Sekimoto Y."/>
            <person name="Seto Y."/>
            <person name="Wang Y."/>
            <person name="Wakatake T."/>
            <person name="Sakakibara H."/>
            <person name="Demura T."/>
            <person name="Yamaguchi S."/>
            <person name="Yoneyama K."/>
            <person name="Manabe R.I."/>
            <person name="Nelson D.C."/>
            <person name="Schulman A.H."/>
            <person name="Timko M.P."/>
            <person name="dePamphilis C.W."/>
            <person name="Choi D."/>
            <person name="Shirasu K."/>
        </authorList>
    </citation>
    <scope>NUCLEOTIDE SEQUENCE [LARGE SCALE GENOMIC DNA]</scope>
    <source>
        <strain evidence="23">cv. UVA1</strain>
    </source>
</reference>
<evidence type="ECO:0000256" key="14">
    <source>
        <dbReference type="PROSITE-ProRule" id="PRU00076"/>
    </source>
</evidence>
<dbReference type="InterPro" id="IPR000742">
    <property type="entry name" value="EGF"/>
</dbReference>
<feature type="domain" description="Bulb-type lectin" evidence="20">
    <location>
        <begin position="24"/>
        <end position="152"/>
    </location>
</feature>
<gene>
    <name evidence="22" type="ORF">STAS_02899</name>
</gene>
<dbReference type="PIRSF" id="PIRSF000641">
    <property type="entry name" value="SRK"/>
    <property type="match status" value="1"/>
</dbReference>
<keyword evidence="6 13" id="KW-0547">Nucleotide-binding</keyword>
<dbReference type="GO" id="GO:0106310">
    <property type="term" value="F:protein serine kinase activity"/>
    <property type="evidence" value="ECO:0007669"/>
    <property type="project" value="RHEA"/>
</dbReference>
<keyword evidence="5 17" id="KW-0732">Signal</keyword>
<feature type="chain" id="PRO_5022729227" description="Receptor-like serine/threonine-protein kinase" evidence="17">
    <location>
        <begin position="19"/>
        <end position="819"/>
    </location>
</feature>
<comment type="subcellular location">
    <subcellularLocation>
        <location evidence="1">Cell membrane</location>
        <topology evidence="1">Single-pass type I membrane protein</topology>
    </subcellularLocation>
</comment>
<evidence type="ECO:0000259" key="21">
    <source>
        <dbReference type="PROSITE" id="PS50948"/>
    </source>
</evidence>
<feature type="domain" description="EGF-like" evidence="19">
    <location>
        <begin position="279"/>
        <end position="315"/>
    </location>
</feature>
<feature type="domain" description="Apple" evidence="21">
    <location>
        <begin position="334"/>
        <end position="419"/>
    </location>
</feature>
<dbReference type="InterPro" id="IPR003609">
    <property type="entry name" value="Pan_app"/>
</dbReference>
<dbReference type="SMART" id="SM00220">
    <property type="entry name" value="S_TKc"/>
    <property type="match status" value="1"/>
</dbReference>
<dbReference type="Pfam" id="PF08276">
    <property type="entry name" value="PAN_2"/>
    <property type="match status" value="1"/>
</dbReference>
<evidence type="ECO:0000256" key="3">
    <source>
        <dbReference type="ARBA" id="ARBA00022527"/>
    </source>
</evidence>
<dbReference type="GO" id="GO:0048544">
    <property type="term" value="P:recognition of pollen"/>
    <property type="evidence" value="ECO:0007669"/>
    <property type="project" value="InterPro"/>
</dbReference>
<evidence type="ECO:0000259" key="19">
    <source>
        <dbReference type="PROSITE" id="PS50026"/>
    </source>
</evidence>
<accession>A0A5A7P396</accession>
<dbReference type="Pfam" id="PF01453">
    <property type="entry name" value="B_lectin"/>
    <property type="match status" value="1"/>
</dbReference>
<evidence type="ECO:0000256" key="8">
    <source>
        <dbReference type="ARBA" id="ARBA00022840"/>
    </source>
</evidence>
<proteinExistence type="inferred from homology"/>
<dbReference type="Pfam" id="PF07714">
    <property type="entry name" value="PK_Tyr_Ser-Thr"/>
    <property type="match status" value="1"/>
</dbReference>
<evidence type="ECO:0000256" key="4">
    <source>
        <dbReference type="ARBA" id="ARBA00022679"/>
    </source>
</evidence>
<keyword evidence="16" id="KW-0812">Transmembrane</keyword>
<dbReference type="Gene3D" id="3.30.200.20">
    <property type="entry name" value="Phosphorylase Kinase, domain 1"/>
    <property type="match status" value="1"/>
</dbReference>
<feature type="domain" description="Protein kinase" evidence="18">
    <location>
        <begin position="503"/>
        <end position="780"/>
    </location>
</feature>
<dbReference type="InterPro" id="IPR001245">
    <property type="entry name" value="Ser-Thr/Tyr_kinase_cat_dom"/>
</dbReference>
<dbReference type="Proteomes" id="UP000325081">
    <property type="component" value="Unassembled WGS sequence"/>
</dbReference>
<evidence type="ECO:0000256" key="7">
    <source>
        <dbReference type="ARBA" id="ARBA00022777"/>
    </source>
</evidence>
<protein>
    <recommendedName>
        <fullName evidence="13">Receptor-like serine/threonine-protein kinase</fullName>
        <ecNumber evidence="13">2.7.11.1</ecNumber>
    </recommendedName>
</protein>
<dbReference type="AlphaFoldDB" id="A0A5A7P396"/>
<comment type="caution">
    <text evidence="14">Lacks conserved residue(s) required for the propagation of feature annotation.</text>
</comment>
<evidence type="ECO:0000256" key="1">
    <source>
        <dbReference type="ARBA" id="ARBA00004251"/>
    </source>
</evidence>
<dbReference type="PROSITE" id="PS00107">
    <property type="entry name" value="PROTEIN_KINASE_ATP"/>
    <property type="match status" value="1"/>
</dbReference>
<dbReference type="EMBL" id="BKCP01001558">
    <property type="protein sequence ID" value="GER27209.1"/>
    <property type="molecule type" value="Genomic_DNA"/>
</dbReference>
<evidence type="ECO:0000259" key="18">
    <source>
        <dbReference type="PROSITE" id="PS50011"/>
    </source>
</evidence>
<dbReference type="CDD" id="cd14066">
    <property type="entry name" value="STKc_IRAK"/>
    <property type="match status" value="1"/>
</dbReference>
<dbReference type="PROSITE" id="PS50011">
    <property type="entry name" value="PROTEIN_KINASE_DOM"/>
    <property type="match status" value="1"/>
</dbReference>
<keyword evidence="2" id="KW-1003">Cell membrane</keyword>
<evidence type="ECO:0000256" key="13">
    <source>
        <dbReference type="PIRNR" id="PIRNR000641"/>
    </source>
</evidence>
<dbReference type="PROSITE" id="PS50026">
    <property type="entry name" value="EGF_3"/>
    <property type="match status" value="1"/>
</dbReference>
<keyword evidence="8 13" id="KW-0067">ATP-binding</keyword>
<dbReference type="PANTHER" id="PTHR27002:SF1097">
    <property type="entry name" value="RECEPTOR-LIKE SERINE_THREONINE-PROTEIN KINASE"/>
    <property type="match status" value="1"/>
</dbReference>
<dbReference type="PROSITE" id="PS50927">
    <property type="entry name" value="BULB_LECTIN"/>
    <property type="match status" value="1"/>
</dbReference>
<dbReference type="InterPro" id="IPR008271">
    <property type="entry name" value="Ser/Thr_kinase_AS"/>
</dbReference>
<dbReference type="InterPro" id="IPR000719">
    <property type="entry name" value="Prot_kinase_dom"/>
</dbReference>
<dbReference type="SUPFAM" id="SSF51110">
    <property type="entry name" value="alpha-D-mannose-specific plant lectins"/>
    <property type="match status" value="1"/>
</dbReference>
<dbReference type="FunFam" id="1.10.510.10:FF:000060">
    <property type="entry name" value="G-type lectin S-receptor-like serine/threonine-protein kinase"/>
    <property type="match status" value="1"/>
</dbReference>
<keyword evidence="3 13" id="KW-0723">Serine/threonine-protein kinase</keyword>
<dbReference type="Gene3D" id="2.90.10.10">
    <property type="entry name" value="Bulb-type lectin domain"/>
    <property type="match status" value="1"/>
</dbReference>
<evidence type="ECO:0000256" key="6">
    <source>
        <dbReference type="ARBA" id="ARBA00022741"/>
    </source>
</evidence>
<comment type="similarity">
    <text evidence="13">Belongs to the protein kinase superfamily. Ser/Thr protein kinase family.</text>
</comment>
<dbReference type="InterPro" id="IPR011009">
    <property type="entry name" value="Kinase-like_dom_sf"/>
</dbReference>
<keyword evidence="9" id="KW-1015">Disulfide bond</keyword>
<keyword evidence="4 13" id="KW-0808">Transferase</keyword>
<organism evidence="22 23">
    <name type="scientific">Striga asiatica</name>
    <name type="common">Asiatic witchweed</name>
    <name type="synonym">Buchnera asiatica</name>
    <dbReference type="NCBI Taxonomy" id="4170"/>
    <lineage>
        <taxon>Eukaryota</taxon>
        <taxon>Viridiplantae</taxon>
        <taxon>Streptophyta</taxon>
        <taxon>Embryophyta</taxon>
        <taxon>Tracheophyta</taxon>
        <taxon>Spermatophyta</taxon>
        <taxon>Magnoliopsida</taxon>
        <taxon>eudicotyledons</taxon>
        <taxon>Gunneridae</taxon>
        <taxon>Pentapetalae</taxon>
        <taxon>asterids</taxon>
        <taxon>lamiids</taxon>
        <taxon>Lamiales</taxon>
        <taxon>Orobanchaceae</taxon>
        <taxon>Buchnereae</taxon>
        <taxon>Striga</taxon>
    </lineage>
</organism>
<dbReference type="GO" id="GO:0030246">
    <property type="term" value="F:carbohydrate binding"/>
    <property type="evidence" value="ECO:0007669"/>
    <property type="project" value="UniProtKB-KW"/>
</dbReference>
<feature type="transmembrane region" description="Helical" evidence="16">
    <location>
        <begin position="437"/>
        <end position="460"/>
    </location>
</feature>
<comment type="caution">
    <text evidence="22">The sequence shown here is derived from an EMBL/GenBank/DDBJ whole genome shotgun (WGS) entry which is preliminary data.</text>
</comment>
<keyword evidence="22" id="KW-0430">Lectin</keyword>
<dbReference type="FunFam" id="3.30.200.20:FF:000195">
    <property type="entry name" value="G-type lectin S-receptor-like serine/threonine-protein kinase"/>
    <property type="match status" value="1"/>
</dbReference>